<dbReference type="SUPFAM" id="SSF51735">
    <property type="entry name" value="NAD(P)-binding Rossmann-fold domains"/>
    <property type="match status" value="1"/>
</dbReference>
<evidence type="ECO:0000313" key="1">
    <source>
        <dbReference type="EMBL" id="MDX4069011.1"/>
    </source>
</evidence>
<protein>
    <recommendedName>
        <fullName evidence="3">UDP-glucose 4-epimerase</fullName>
    </recommendedName>
</protein>
<evidence type="ECO:0000313" key="2">
    <source>
        <dbReference type="Proteomes" id="UP001283691"/>
    </source>
</evidence>
<reference evidence="1" key="2">
    <citation type="submission" date="2023-07" db="EMBL/GenBank/DDBJ databases">
        <authorList>
            <person name="Zhang M."/>
            <person name="Zhou G."/>
        </authorList>
    </citation>
    <scope>NUCLEOTIDE SEQUENCE</scope>
    <source>
        <strain evidence="1">BJSY19SF1-2</strain>
    </source>
</reference>
<dbReference type="Proteomes" id="UP001283691">
    <property type="component" value="Unassembled WGS sequence"/>
</dbReference>
<proteinExistence type="predicted"/>
<dbReference type="Gene3D" id="3.90.25.10">
    <property type="entry name" value="UDP-galactose 4-epimerase, domain 1"/>
    <property type="match status" value="1"/>
</dbReference>
<dbReference type="AlphaFoldDB" id="A0AAW9DA52"/>
<name>A0AAW9DA52_9BACT</name>
<sequence length="47" mass="5558">MPCTLFEKVSFPQKAKEILNWEAKHNLEDMCKSSWNWQSKNPKGYGK</sequence>
<dbReference type="EMBL" id="JAUQUR010000002">
    <property type="protein sequence ID" value="MDX4069011.1"/>
    <property type="molecule type" value="Genomic_DNA"/>
</dbReference>
<comment type="caution">
    <text evidence="1">The sequence shown here is derived from an EMBL/GenBank/DDBJ whole genome shotgun (WGS) entry which is preliminary data.</text>
</comment>
<gene>
    <name evidence="1" type="ORF">Q6A80_04660</name>
</gene>
<evidence type="ECO:0008006" key="3">
    <source>
        <dbReference type="Google" id="ProtNLM"/>
    </source>
</evidence>
<reference evidence="1" key="1">
    <citation type="journal article" date="2023" name="Front. Microbiol.">
        <title>Genomic diversity and taxonomic marker for Arcobacter species.</title>
        <authorList>
            <person name="Zhou G."/>
            <person name="Gu Y."/>
            <person name="Wang H."/>
            <person name="Chen X."/>
            <person name="Zhang X."/>
            <person name="Shao Z."/>
            <person name="Yan X."/>
            <person name="Zhang J."/>
            <person name="Zhang M."/>
        </authorList>
    </citation>
    <scope>NUCLEOTIDE SEQUENCE</scope>
    <source>
        <strain evidence="1">BJSY19SF1-2</strain>
    </source>
</reference>
<dbReference type="InterPro" id="IPR036291">
    <property type="entry name" value="NAD(P)-bd_dom_sf"/>
</dbReference>
<dbReference type="RefSeq" id="WP_217226744.1">
    <property type="nucleotide sequence ID" value="NZ_JAUQUR010000002.1"/>
</dbReference>
<organism evidence="1 2">
    <name type="scientific">Aliarcobacter skirrowii</name>
    <dbReference type="NCBI Taxonomy" id="28200"/>
    <lineage>
        <taxon>Bacteria</taxon>
        <taxon>Pseudomonadati</taxon>
        <taxon>Campylobacterota</taxon>
        <taxon>Epsilonproteobacteria</taxon>
        <taxon>Campylobacterales</taxon>
        <taxon>Arcobacteraceae</taxon>
        <taxon>Aliarcobacter</taxon>
    </lineage>
</organism>
<accession>A0AAW9DA52</accession>